<evidence type="ECO:0000313" key="13">
    <source>
        <dbReference type="Proteomes" id="UP000515860"/>
    </source>
</evidence>
<feature type="binding site" evidence="9">
    <location>
        <position position="285"/>
    </location>
    <ligand>
        <name>K(+)</name>
        <dbReference type="ChEBI" id="CHEBI:29103"/>
    </ligand>
</feature>
<evidence type="ECO:0000256" key="6">
    <source>
        <dbReference type="ARBA" id="ARBA00022842"/>
    </source>
</evidence>
<keyword evidence="6 9" id="KW-0460">Magnesium</keyword>
<evidence type="ECO:0000256" key="5">
    <source>
        <dbReference type="ARBA" id="ARBA00022840"/>
    </source>
</evidence>
<keyword evidence="4 9" id="KW-0418">Kinase</keyword>
<feature type="domain" description="Carbohydrate kinase PfkB" evidence="11">
    <location>
        <begin position="4"/>
        <end position="297"/>
    </location>
</feature>
<evidence type="ECO:0000256" key="10">
    <source>
        <dbReference type="NCBIfam" id="TIGR02152"/>
    </source>
</evidence>
<dbReference type="UniPathway" id="UPA00916">
    <property type="reaction ID" value="UER00889"/>
</dbReference>
<comment type="pathway">
    <text evidence="9">Carbohydrate metabolism; D-ribose degradation; D-ribose 5-phosphate from beta-D-ribopyranose: step 2/2.</text>
</comment>
<dbReference type="GO" id="GO:0004747">
    <property type="term" value="F:ribokinase activity"/>
    <property type="evidence" value="ECO:0007669"/>
    <property type="project" value="UniProtKB-UniRule"/>
</dbReference>
<comment type="catalytic activity">
    <reaction evidence="9">
        <text>D-ribose + ATP = D-ribose 5-phosphate + ADP + H(+)</text>
        <dbReference type="Rhea" id="RHEA:13697"/>
        <dbReference type="ChEBI" id="CHEBI:15378"/>
        <dbReference type="ChEBI" id="CHEBI:30616"/>
        <dbReference type="ChEBI" id="CHEBI:47013"/>
        <dbReference type="ChEBI" id="CHEBI:78346"/>
        <dbReference type="ChEBI" id="CHEBI:456216"/>
        <dbReference type="EC" id="2.7.1.15"/>
    </reaction>
</comment>
<comment type="caution">
    <text evidence="9">Lacks conserved residue(s) required for the propagation of feature annotation.</text>
</comment>
<protein>
    <recommendedName>
        <fullName evidence="9 10">Ribokinase</fullName>
        <shortName evidence="9">RK</shortName>
        <ecNumber evidence="9 10">2.7.1.15</ecNumber>
    </recommendedName>
</protein>
<dbReference type="GO" id="GO:0005829">
    <property type="term" value="C:cytosol"/>
    <property type="evidence" value="ECO:0007669"/>
    <property type="project" value="TreeGrafter"/>
</dbReference>
<dbReference type="EMBL" id="CP060635">
    <property type="protein sequence ID" value="QNM07230.1"/>
    <property type="molecule type" value="Genomic_DNA"/>
</dbReference>
<feature type="binding site" evidence="9">
    <location>
        <position position="187"/>
    </location>
    <ligand>
        <name>ATP</name>
        <dbReference type="ChEBI" id="CHEBI:30616"/>
    </ligand>
</feature>
<sequence>MKKAKLAVIGSYAIGMTITCDHFPAGGETVPGTNFQLMHGGKGSNQAVAASRLGGEVLYGGCVGNDSFGDMCYRLYQEEHIDTSYIRRSEKGLSTGVGLIYVDSGGENEIVIDLAANLEFSPADIDRMMPRIRECSLVLMQLEMETETVLHAARKCREAGISFVLNPAPYREIPEELLQCCDYVTPNQTEGRLMLGAASGDCISDEEVGRRLCEKGARNVVMTLGSGGALYVNGDGIRKIPGITVQAVDTTGAGDTFSAAFCVALAEGKSTEEAIAFGNTAAGLAVTKYGVIESIPSRMAVENYKGR</sequence>
<evidence type="ECO:0000256" key="9">
    <source>
        <dbReference type="HAMAP-Rule" id="MF_01987"/>
    </source>
</evidence>
<dbReference type="GO" id="GO:0046872">
    <property type="term" value="F:metal ion binding"/>
    <property type="evidence" value="ECO:0007669"/>
    <property type="project" value="UniProtKB-KW"/>
</dbReference>
<feature type="active site" description="Proton acceptor" evidence="9">
    <location>
        <position position="255"/>
    </location>
</feature>
<dbReference type="KEGG" id="whj:H9Q79_09715"/>
<keyword evidence="7 9" id="KW-0630">Potassium</keyword>
<keyword evidence="13" id="KW-1185">Reference proteome</keyword>
<dbReference type="Gene3D" id="3.40.1190.20">
    <property type="match status" value="1"/>
</dbReference>
<gene>
    <name evidence="9 12" type="primary">rbsK</name>
    <name evidence="12" type="ORF">H9Q79_09715</name>
</gene>
<comment type="similarity">
    <text evidence="9">Belongs to the carbohydrate kinase PfkB family. Ribokinase subfamily.</text>
</comment>
<dbReference type="GO" id="GO:0005524">
    <property type="term" value="F:ATP binding"/>
    <property type="evidence" value="ECO:0007669"/>
    <property type="project" value="UniProtKB-UniRule"/>
</dbReference>
<dbReference type="InterPro" id="IPR029056">
    <property type="entry name" value="Ribokinase-like"/>
</dbReference>
<name>A0A7G9G8U8_9FIRM</name>
<comment type="cofactor">
    <cofactor evidence="9">
        <name>Mg(2+)</name>
        <dbReference type="ChEBI" id="CHEBI:18420"/>
    </cofactor>
    <text evidence="9">Requires a divalent cation, most likely magnesium in vivo, as an electrophilic catalyst to aid phosphoryl group transfer. It is the chelate of the metal and the nucleotide that is the actual substrate.</text>
</comment>
<feature type="binding site" evidence="9">
    <location>
        <position position="249"/>
    </location>
    <ligand>
        <name>K(+)</name>
        <dbReference type="ChEBI" id="CHEBI:29103"/>
    </ligand>
</feature>
<dbReference type="InterPro" id="IPR011611">
    <property type="entry name" value="PfkB_dom"/>
</dbReference>
<feature type="binding site" evidence="9">
    <location>
        <position position="255"/>
    </location>
    <ligand>
        <name>substrate</name>
    </ligand>
</feature>
<feature type="binding site" evidence="9">
    <location>
        <begin position="41"/>
        <end position="45"/>
    </location>
    <ligand>
        <name>substrate</name>
    </ligand>
</feature>
<dbReference type="NCBIfam" id="TIGR02152">
    <property type="entry name" value="D_ribokin_bact"/>
    <property type="match status" value="1"/>
</dbReference>
<dbReference type="EC" id="2.7.1.15" evidence="9 10"/>
<dbReference type="SUPFAM" id="SSF53613">
    <property type="entry name" value="Ribokinase-like"/>
    <property type="match status" value="1"/>
</dbReference>
<comment type="activity regulation">
    <text evidence="9">Activated by a monovalent cation that binds near, but not in, the active site. The most likely occupant of the site in vivo is potassium. Ion binding induces a conformational change that may alter substrate affinity.</text>
</comment>
<evidence type="ECO:0000256" key="3">
    <source>
        <dbReference type="ARBA" id="ARBA00022741"/>
    </source>
</evidence>
<dbReference type="Pfam" id="PF00294">
    <property type="entry name" value="PfkB"/>
    <property type="match status" value="1"/>
</dbReference>
<evidence type="ECO:0000256" key="7">
    <source>
        <dbReference type="ARBA" id="ARBA00022958"/>
    </source>
</evidence>
<feature type="binding site" evidence="9">
    <location>
        <position position="279"/>
    </location>
    <ligand>
        <name>ATP</name>
        <dbReference type="ChEBI" id="CHEBI:30616"/>
    </ligand>
</feature>
<dbReference type="GO" id="GO:0019303">
    <property type="term" value="P:D-ribose catabolic process"/>
    <property type="evidence" value="ECO:0007669"/>
    <property type="project" value="UniProtKB-UniRule"/>
</dbReference>
<evidence type="ECO:0000259" key="11">
    <source>
        <dbReference type="Pfam" id="PF00294"/>
    </source>
</evidence>
<keyword evidence="3 9" id="KW-0547">Nucleotide-binding</keyword>
<comment type="subunit">
    <text evidence="9">Homodimer.</text>
</comment>
<feature type="binding site" evidence="9">
    <location>
        <begin position="223"/>
        <end position="228"/>
    </location>
    <ligand>
        <name>ATP</name>
        <dbReference type="ChEBI" id="CHEBI:30616"/>
    </ligand>
</feature>
<feature type="binding site" evidence="9">
    <location>
        <position position="294"/>
    </location>
    <ligand>
        <name>K(+)</name>
        <dbReference type="ChEBI" id="CHEBI:29103"/>
    </ligand>
</feature>
<dbReference type="InterPro" id="IPR002139">
    <property type="entry name" value="Ribo/fructo_kinase"/>
</dbReference>
<dbReference type="RefSeq" id="WP_118647440.1">
    <property type="nucleotide sequence ID" value="NZ_CP060635.1"/>
</dbReference>
<keyword evidence="8 9" id="KW-0119">Carbohydrate metabolism</keyword>
<dbReference type="PANTHER" id="PTHR10584:SF166">
    <property type="entry name" value="RIBOKINASE"/>
    <property type="match status" value="1"/>
</dbReference>
<organism evidence="12 13">
    <name type="scientific">Wansuia hejianensis</name>
    <dbReference type="NCBI Taxonomy" id="2763667"/>
    <lineage>
        <taxon>Bacteria</taxon>
        <taxon>Bacillati</taxon>
        <taxon>Bacillota</taxon>
        <taxon>Clostridia</taxon>
        <taxon>Lachnospirales</taxon>
        <taxon>Lachnospiraceae</taxon>
        <taxon>Wansuia</taxon>
    </lineage>
</organism>
<reference evidence="12 13" key="1">
    <citation type="submission" date="2020-08" db="EMBL/GenBank/DDBJ databases">
        <authorList>
            <person name="Liu C."/>
            <person name="Sun Q."/>
        </authorList>
    </citation>
    <scope>NUCLEOTIDE SEQUENCE [LARGE SCALE GENOMIC DNA]</scope>
    <source>
        <strain evidence="12 13">NSJ-29</strain>
    </source>
</reference>
<feature type="binding site" evidence="9">
    <location>
        <position position="288"/>
    </location>
    <ligand>
        <name>K(+)</name>
        <dbReference type="ChEBI" id="CHEBI:29103"/>
    </ligand>
</feature>
<keyword evidence="2 9" id="KW-0479">Metal-binding</keyword>
<keyword evidence="1 9" id="KW-0808">Transferase</keyword>
<feature type="binding site" evidence="9">
    <location>
        <position position="143"/>
    </location>
    <ligand>
        <name>substrate</name>
    </ligand>
</feature>
<dbReference type="AlphaFoldDB" id="A0A7G9G8U8"/>
<dbReference type="CDD" id="cd01174">
    <property type="entry name" value="ribokinase"/>
    <property type="match status" value="1"/>
</dbReference>
<keyword evidence="5 9" id="KW-0067">ATP-binding</keyword>
<evidence type="ECO:0000256" key="2">
    <source>
        <dbReference type="ARBA" id="ARBA00022723"/>
    </source>
</evidence>
<feature type="binding site" evidence="9">
    <location>
        <position position="251"/>
    </location>
    <ligand>
        <name>K(+)</name>
        <dbReference type="ChEBI" id="CHEBI:29103"/>
    </ligand>
</feature>
<dbReference type="Proteomes" id="UP000515860">
    <property type="component" value="Chromosome"/>
</dbReference>
<evidence type="ECO:0000256" key="1">
    <source>
        <dbReference type="ARBA" id="ARBA00022679"/>
    </source>
</evidence>
<dbReference type="HAMAP" id="MF_01987">
    <property type="entry name" value="Ribokinase"/>
    <property type="match status" value="1"/>
</dbReference>
<dbReference type="PANTHER" id="PTHR10584">
    <property type="entry name" value="SUGAR KINASE"/>
    <property type="match status" value="1"/>
</dbReference>
<proteinExistence type="inferred from homology"/>
<accession>A0A7G9G8U8</accession>
<dbReference type="PRINTS" id="PR00990">
    <property type="entry name" value="RIBOKINASE"/>
</dbReference>
<feature type="binding site" evidence="9">
    <location>
        <position position="290"/>
    </location>
    <ligand>
        <name>K(+)</name>
        <dbReference type="ChEBI" id="CHEBI:29103"/>
    </ligand>
</feature>
<evidence type="ECO:0000256" key="8">
    <source>
        <dbReference type="ARBA" id="ARBA00023277"/>
    </source>
</evidence>
<dbReference type="InterPro" id="IPR011877">
    <property type="entry name" value="Ribokinase"/>
</dbReference>
<comment type="function">
    <text evidence="9">Catalyzes the phosphorylation of ribose at O-5 in a reaction requiring ATP and magnesium. The resulting D-ribose-5-phosphate can then be used either for sythesis of nucleotides, histidine, and tryptophan, or as a component of the pentose phosphate pathway.</text>
</comment>
<comment type="subcellular location">
    <subcellularLocation>
        <location evidence="9">Cytoplasm</location>
    </subcellularLocation>
</comment>
<evidence type="ECO:0000256" key="4">
    <source>
        <dbReference type="ARBA" id="ARBA00022777"/>
    </source>
</evidence>
<feature type="binding site" evidence="9">
    <location>
        <begin position="254"/>
        <end position="255"/>
    </location>
    <ligand>
        <name>ATP</name>
        <dbReference type="ChEBI" id="CHEBI:30616"/>
    </ligand>
</feature>
<keyword evidence="9" id="KW-0963">Cytoplasm</keyword>
<evidence type="ECO:0000313" key="12">
    <source>
        <dbReference type="EMBL" id="QNM07230.1"/>
    </source>
</evidence>